<keyword evidence="2" id="KW-1185">Reference proteome</keyword>
<name>A0A2N3YHP6_9MICO</name>
<dbReference type="SUPFAM" id="SSF52833">
    <property type="entry name" value="Thioredoxin-like"/>
    <property type="match status" value="1"/>
</dbReference>
<dbReference type="AlphaFoldDB" id="A0A2N3YHP6"/>
<evidence type="ECO:0000313" key="2">
    <source>
        <dbReference type="Proteomes" id="UP000233781"/>
    </source>
</evidence>
<reference evidence="1 2" key="1">
    <citation type="submission" date="2017-12" db="EMBL/GenBank/DDBJ databases">
        <title>Sequencing the genomes of 1000 Actinobacteria strains.</title>
        <authorList>
            <person name="Klenk H.-P."/>
        </authorList>
    </citation>
    <scope>NUCLEOTIDE SEQUENCE [LARGE SCALE GENOMIC DNA]</scope>
    <source>
        <strain evidence="1 2">DSM 12806</strain>
    </source>
</reference>
<protein>
    <submittedName>
        <fullName evidence="1">Uncharacterized protein</fullName>
    </submittedName>
</protein>
<dbReference type="InterPro" id="IPR036249">
    <property type="entry name" value="Thioredoxin-like_sf"/>
</dbReference>
<gene>
    <name evidence="1" type="ORF">ATL31_1170</name>
</gene>
<dbReference type="Proteomes" id="UP000233781">
    <property type="component" value="Unassembled WGS sequence"/>
</dbReference>
<dbReference type="Gene3D" id="3.40.30.10">
    <property type="entry name" value="Glutaredoxin"/>
    <property type="match status" value="1"/>
</dbReference>
<sequence length="255" mass="28088">MSTEPSPRPEEADRPLTVYGDVTDPLGRIASLRADALRAAGLPLEWRSVVQHVSTRVTATPATAETRQHVAEVERWHQDRALPGERVAWPTPRSVPCPRPPVAGHAEAVGAGIGDHVRRVLVDAYWGDGLDIGNPDVLRHLLVLPILHGHPRADVLQQDGYAVAINGDPITTDAWRRIRHWRQEWELLGSPELPVAVDGGRLYCGADAVSHLGELVEERRLPFPTVNPFPLPAMPLPAQRLSVGRPGRRPAWWDA</sequence>
<dbReference type="EMBL" id="PJNE01000001">
    <property type="protein sequence ID" value="PKW26360.1"/>
    <property type="molecule type" value="Genomic_DNA"/>
</dbReference>
<evidence type="ECO:0000313" key="1">
    <source>
        <dbReference type="EMBL" id="PKW26360.1"/>
    </source>
</evidence>
<dbReference type="RefSeq" id="WP_101394939.1">
    <property type="nucleotide sequence ID" value="NZ_PJNE01000001.1"/>
</dbReference>
<dbReference type="OrthoDB" id="4856332at2"/>
<organism evidence="1 2">
    <name type="scientific">Phycicoccus duodecadis</name>
    <dbReference type="NCBI Taxonomy" id="173053"/>
    <lineage>
        <taxon>Bacteria</taxon>
        <taxon>Bacillati</taxon>
        <taxon>Actinomycetota</taxon>
        <taxon>Actinomycetes</taxon>
        <taxon>Micrococcales</taxon>
        <taxon>Intrasporangiaceae</taxon>
        <taxon>Phycicoccus</taxon>
    </lineage>
</organism>
<proteinExistence type="predicted"/>
<comment type="caution">
    <text evidence="1">The sequence shown here is derived from an EMBL/GenBank/DDBJ whole genome shotgun (WGS) entry which is preliminary data.</text>
</comment>
<accession>A0A2N3YHP6</accession>